<sequence length="136" mass="15174">MASMSNRGTEGPEPNPRCPFELSERSEDGEPSGKRARRRNEGFCATEDWPSPYPSRAREVKTKRGWAFLEMAFHMMDAVFERRHALFFGVRTTGNAQMGSTGTTVGSKTAMLHEPRPQPTSHKSSSHPKVATHPQS</sequence>
<dbReference type="AlphaFoldDB" id="A0A084QN14"/>
<evidence type="ECO:0000313" key="3">
    <source>
        <dbReference type="Proteomes" id="UP000028524"/>
    </source>
</evidence>
<evidence type="ECO:0000256" key="1">
    <source>
        <dbReference type="SAM" id="MobiDB-lite"/>
    </source>
</evidence>
<dbReference type="EMBL" id="KL660603">
    <property type="protein sequence ID" value="KFA65349.1"/>
    <property type="molecule type" value="Genomic_DNA"/>
</dbReference>
<proteinExistence type="predicted"/>
<dbReference type="HOGENOM" id="CLU_1876777_0_0_1"/>
<name>A0A084QN14_STAC4</name>
<feature type="compositionally biased region" description="Basic and acidic residues" evidence="1">
    <location>
        <begin position="22"/>
        <end position="33"/>
    </location>
</feature>
<protein>
    <submittedName>
        <fullName evidence="2">Uncharacterized protein</fullName>
    </submittedName>
</protein>
<organism evidence="2 3">
    <name type="scientific">Stachybotrys chlorohalonatus (strain IBT 40285)</name>
    <dbReference type="NCBI Taxonomy" id="1283841"/>
    <lineage>
        <taxon>Eukaryota</taxon>
        <taxon>Fungi</taxon>
        <taxon>Dikarya</taxon>
        <taxon>Ascomycota</taxon>
        <taxon>Pezizomycotina</taxon>
        <taxon>Sordariomycetes</taxon>
        <taxon>Hypocreomycetidae</taxon>
        <taxon>Hypocreales</taxon>
        <taxon>Stachybotryaceae</taxon>
        <taxon>Stachybotrys</taxon>
    </lineage>
</organism>
<dbReference type="InParanoid" id="A0A084QN14"/>
<feature type="compositionally biased region" description="Polar residues" evidence="1">
    <location>
        <begin position="94"/>
        <end position="107"/>
    </location>
</feature>
<accession>A0A084QN14</accession>
<feature type="region of interest" description="Disordered" evidence="1">
    <location>
        <begin position="94"/>
        <end position="136"/>
    </location>
</feature>
<dbReference type="Proteomes" id="UP000028524">
    <property type="component" value="Unassembled WGS sequence"/>
</dbReference>
<evidence type="ECO:0000313" key="2">
    <source>
        <dbReference type="EMBL" id="KFA65349.1"/>
    </source>
</evidence>
<gene>
    <name evidence="2" type="ORF">S40285_10481</name>
</gene>
<feature type="region of interest" description="Disordered" evidence="1">
    <location>
        <begin position="1"/>
        <end position="57"/>
    </location>
</feature>
<keyword evidence="3" id="KW-1185">Reference proteome</keyword>
<reference evidence="2 3" key="1">
    <citation type="journal article" date="2014" name="BMC Genomics">
        <title>Comparative genome sequencing reveals chemotype-specific gene clusters in the toxigenic black mold Stachybotrys.</title>
        <authorList>
            <person name="Semeiks J."/>
            <person name="Borek D."/>
            <person name="Otwinowski Z."/>
            <person name="Grishin N.V."/>
        </authorList>
    </citation>
    <scope>NUCLEOTIDE SEQUENCE [LARGE SCALE GENOMIC DNA]</scope>
    <source>
        <strain evidence="2 3">IBT 40285</strain>
    </source>
</reference>